<dbReference type="AlphaFoldDB" id="A0A811UZF7"/>
<dbReference type="EMBL" id="CAJHJT010000034">
    <property type="protein sequence ID" value="CAD7003027.1"/>
    <property type="molecule type" value="Genomic_DNA"/>
</dbReference>
<keyword evidence="2" id="KW-1185">Reference proteome</keyword>
<organism evidence="1 2">
    <name type="scientific">Ceratitis capitata</name>
    <name type="common">Mediterranean fruit fly</name>
    <name type="synonym">Tephritis capitata</name>
    <dbReference type="NCBI Taxonomy" id="7213"/>
    <lineage>
        <taxon>Eukaryota</taxon>
        <taxon>Metazoa</taxon>
        <taxon>Ecdysozoa</taxon>
        <taxon>Arthropoda</taxon>
        <taxon>Hexapoda</taxon>
        <taxon>Insecta</taxon>
        <taxon>Pterygota</taxon>
        <taxon>Neoptera</taxon>
        <taxon>Endopterygota</taxon>
        <taxon>Diptera</taxon>
        <taxon>Brachycera</taxon>
        <taxon>Muscomorpha</taxon>
        <taxon>Tephritoidea</taxon>
        <taxon>Tephritidae</taxon>
        <taxon>Ceratitis</taxon>
        <taxon>Ceratitis</taxon>
    </lineage>
</organism>
<comment type="caution">
    <text evidence="1">The sequence shown here is derived from an EMBL/GenBank/DDBJ whole genome shotgun (WGS) entry which is preliminary data.</text>
</comment>
<name>A0A811UZF7_CERCA</name>
<gene>
    <name evidence="1" type="ORF">CCAP1982_LOCUS11490</name>
</gene>
<proteinExistence type="predicted"/>
<protein>
    <submittedName>
        <fullName evidence="1">(Mediterranean fruit fly) hypothetical protein</fullName>
    </submittedName>
</protein>
<accession>A0A811UZF7</accession>
<feature type="non-terminal residue" evidence="1">
    <location>
        <position position="1"/>
    </location>
</feature>
<evidence type="ECO:0000313" key="2">
    <source>
        <dbReference type="Proteomes" id="UP000606786"/>
    </source>
</evidence>
<dbReference type="Proteomes" id="UP000606786">
    <property type="component" value="Unassembled WGS sequence"/>
</dbReference>
<sequence>FSALVRYEETHISVADNERSTTNAYERKLLQSQSTAARPMLIFHFIKLSSSFSFGKKNECAISA</sequence>
<evidence type="ECO:0000313" key="1">
    <source>
        <dbReference type="EMBL" id="CAD7003027.1"/>
    </source>
</evidence>
<reference evidence="1" key="1">
    <citation type="submission" date="2020-11" db="EMBL/GenBank/DDBJ databases">
        <authorList>
            <person name="Whitehead M."/>
        </authorList>
    </citation>
    <scope>NUCLEOTIDE SEQUENCE</scope>
    <source>
        <strain evidence="1">EGII</strain>
    </source>
</reference>